<dbReference type="PANTHER" id="PTHR12197:SF251">
    <property type="entry name" value="EG:BACR7C10.4 PROTEIN"/>
    <property type="match status" value="1"/>
</dbReference>
<dbReference type="Proteomes" id="UP000265618">
    <property type="component" value="Unassembled WGS sequence"/>
</dbReference>
<gene>
    <name evidence="2" type="ORF">KIPB_000395</name>
</gene>
<evidence type="ECO:0000259" key="1">
    <source>
        <dbReference type="PROSITE" id="PS50280"/>
    </source>
</evidence>
<name>A0A9K3CNB6_9EUKA</name>
<sequence length="456" mass="50912">MGTVDEDISSGTLAEAPETVLSGILGLGLDGGSKHGLDPIATSLGSPLLGDLEGRPVPASPYSYCPLLELALLSVQDAYSQEMESLYAAQGGDSNTTQDEVDRVLEMRRVEADMLRSGTPCVPVRVLLTSPSTPKRHMLRVVLSGTPDTVSVGDVRIELARLLDMPMAGLQRPIVTYMDAYAERERIGREIDSLPPALRSQFEHLSHGPHTDLNPTEAFMCRLNQNAFSCEDFTCTNADPSKSNLCLIAARFNHSCMPNVCLYWDRRTCMMVFHASRDIKKGEQLFVSYCHLEAPRAARQAKLDVYGFKCQCQLCAGLPKKAQANHDMIAMQFERCVSSTRQGPGTDASQVRPMLMMALKLALTYYNTSHHVVELRYRELIQHLYGMGDLPTLRQSIVQLIHWMEGLVPNHPNLVQYRAWLKSPKDCLDISGRQKEMFDLRWEAQDRARWAALAKK</sequence>
<proteinExistence type="predicted"/>
<dbReference type="AlphaFoldDB" id="A0A9K3CNB6"/>
<dbReference type="GO" id="GO:0005634">
    <property type="term" value="C:nucleus"/>
    <property type="evidence" value="ECO:0007669"/>
    <property type="project" value="TreeGrafter"/>
</dbReference>
<dbReference type="OrthoDB" id="265717at2759"/>
<dbReference type="InterPro" id="IPR001214">
    <property type="entry name" value="SET_dom"/>
</dbReference>
<dbReference type="PANTHER" id="PTHR12197">
    <property type="entry name" value="HISTONE-LYSINE N-METHYLTRANSFERASE SMYD"/>
    <property type="match status" value="1"/>
</dbReference>
<dbReference type="Gene3D" id="2.170.270.10">
    <property type="entry name" value="SET domain"/>
    <property type="match status" value="1"/>
</dbReference>
<dbReference type="CDD" id="cd20071">
    <property type="entry name" value="SET_SMYD"/>
    <property type="match status" value="1"/>
</dbReference>
<evidence type="ECO:0000313" key="3">
    <source>
        <dbReference type="Proteomes" id="UP000265618"/>
    </source>
</evidence>
<dbReference type="PROSITE" id="PS50280">
    <property type="entry name" value="SET"/>
    <property type="match status" value="1"/>
</dbReference>
<comment type="caution">
    <text evidence="2">The sequence shown here is derived from an EMBL/GenBank/DDBJ whole genome shotgun (WGS) entry which is preliminary data.</text>
</comment>
<dbReference type="InterPro" id="IPR050869">
    <property type="entry name" value="H3K4_H4K5_MeTrfase"/>
</dbReference>
<accession>A0A9K3CNB6</accession>
<feature type="domain" description="SET" evidence="1">
    <location>
        <begin position="155"/>
        <end position="290"/>
    </location>
</feature>
<dbReference type="EMBL" id="BDIP01000045">
    <property type="protein sequence ID" value="GIQ79712.1"/>
    <property type="molecule type" value="Genomic_DNA"/>
</dbReference>
<dbReference type="InterPro" id="IPR046341">
    <property type="entry name" value="SET_dom_sf"/>
</dbReference>
<keyword evidence="3" id="KW-1185">Reference proteome</keyword>
<dbReference type="SUPFAM" id="SSF82199">
    <property type="entry name" value="SET domain"/>
    <property type="match status" value="1"/>
</dbReference>
<reference evidence="2 3" key="1">
    <citation type="journal article" date="2018" name="PLoS ONE">
        <title>The draft genome of Kipferlia bialata reveals reductive genome evolution in fornicate parasites.</title>
        <authorList>
            <person name="Tanifuji G."/>
            <person name="Takabayashi S."/>
            <person name="Kume K."/>
            <person name="Takagi M."/>
            <person name="Nakayama T."/>
            <person name="Kamikawa R."/>
            <person name="Inagaki Y."/>
            <person name="Hashimoto T."/>
        </authorList>
    </citation>
    <scope>NUCLEOTIDE SEQUENCE [LARGE SCALE GENOMIC DNA]</scope>
    <source>
        <strain evidence="2">NY0173</strain>
    </source>
</reference>
<organism evidence="2 3">
    <name type="scientific">Kipferlia bialata</name>
    <dbReference type="NCBI Taxonomy" id="797122"/>
    <lineage>
        <taxon>Eukaryota</taxon>
        <taxon>Metamonada</taxon>
        <taxon>Carpediemonas-like organisms</taxon>
        <taxon>Kipferlia</taxon>
    </lineage>
</organism>
<protein>
    <recommendedName>
        <fullName evidence="1">SET domain-containing protein</fullName>
    </recommendedName>
</protein>
<evidence type="ECO:0000313" key="2">
    <source>
        <dbReference type="EMBL" id="GIQ79712.1"/>
    </source>
</evidence>
<dbReference type="Pfam" id="PF00856">
    <property type="entry name" value="SET"/>
    <property type="match status" value="1"/>
</dbReference>